<feature type="region of interest" description="Disordered" evidence="2">
    <location>
        <begin position="753"/>
        <end position="777"/>
    </location>
</feature>
<dbReference type="GO" id="GO:0007032">
    <property type="term" value="P:endosome organization"/>
    <property type="evidence" value="ECO:0007669"/>
    <property type="project" value="TreeGrafter"/>
</dbReference>
<keyword evidence="3" id="KW-0472">Membrane</keyword>
<evidence type="ECO:0000313" key="4">
    <source>
        <dbReference type="EMBL" id="KYQ50610.1"/>
    </source>
</evidence>
<dbReference type="Proteomes" id="UP000075809">
    <property type="component" value="Unassembled WGS sequence"/>
</dbReference>
<keyword evidence="5" id="KW-1185">Reference proteome</keyword>
<keyword evidence="3" id="KW-1133">Transmembrane helix</keyword>
<dbReference type="AlphaFoldDB" id="A0A151WRY3"/>
<dbReference type="Pfam" id="PF10266">
    <property type="entry name" value="Strumpellin"/>
    <property type="match status" value="2"/>
</dbReference>
<dbReference type="GO" id="GO:0140285">
    <property type="term" value="P:endosome fission"/>
    <property type="evidence" value="ECO:0007669"/>
    <property type="project" value="TreeGrafter"/>
</dbReference>
<protein>
    <submittedName>
        <fullName evidence="4">WASH complex subunit strumpellin</fullName>
    </submittedName>
</protein>
<organism evidence="4 5">
    <name type="scientific">Mycetomoellerius zeteki</name>
    <dbReference type="NCBI Taxonomy" id="64791"/>
    <lineage>
        <taxon>Eukaryota</taxon>
        <taxon>Metazoa</taxon>
        <taxon>Ecdysozoa</taxon>
        <taxon>Arthropoda</taxon>
        <taxon>Hexapoda</taxon>
        <taxon>Insecta</taxon>
        <taxon>Pterygota</taxon>
        <taxon>Neoptera</taxon>
        <taxon>Endopterygota</taxon>
        <taxon>Hymenoptera</taxon>
        <taxon>Apocrita</taxon>
        <taxon>Aculeata</taxon>
        <taxon>Formicoidea</taxon>
        <taxon>Formicidae</taxon>
        <taxon>Myrmicinae</taxon>
        <taxon>Mycetomoellerius</taxon>
    </lineage>
</organism>
<dbReference type="GO" id="GO:0071203">
    <property type="term" value="C:WASH complex"/>
    <property type="evidence" value="ECO:0007669"/>
    <property type="project" value="InterPro"/>
</dbReference>
<gene>
    <name evidence="4" type="ORF">ALC60_10319</name>
</gene>
<evidence type="ECO:0000313" key="5">
    <source>
        <dbReference type="Proteomes" id="UP000075809"/>
    </source>
</evidence>
<keyword evidence="3" id="KW-0812">Transmembrane</keyword>
<evidence type="ECO:0000256" key="2">
    <source>
        <dbReference type="SAM" id="MobiDB-lite"/>
    </source>
</evidence>
<dbReference type="STRING" id="64791.A0A151WRY3"/>
<dbReference type="InterPro" id="IPR019393">
    <property type="entry name" value="WASH_strumpellin"/>
</dbReference>
<evidence type="ECO:0000256" key="3">
    <source>
        <dbReference type="SAM" id="Phobius"/>
    </source>
</evidence>
<dbReference type="GO" id="GO:0005768">
    <property type="term" value="C:endosome"/>
    <property type="evidence" value="ECO:0007669"/>
    <property type="project" value="TreeGrafter"/>
</dbReference>
<reference evidence="4 5" key="1">
    <citation type="submission" date="2015-09" db="EMBL/GenBank/DDBJ databases">
        <title>Trachymyrmex zeteki WGS genome.</title>
        <authorList>
            <person name="Nygaard S."/>
            <person name="Hu H."/>
            <person name="Boomsma J."/>
            <person name="Zhang G."/>
        </authorList>
    </citation>
    <scope>NUCLEOTIDE SEQUENCE [LARGE SCALE GENOMIC DNA]</scope>
    <source>
        <strain evidence="4">Tzet28-1</strain>
        <tissue evidence="4">Whole body</tissue>
    </source>
</reference>
<evidence type="ECO:0000256" key="1">
    <source>
        <dbReference type="ARBA" id="ARBA00006224"/>
    </source>
</evidence>
<dbReference type="PANTHER" id="PTHR15691:SF6">
    <property type="entry name" value="WASH COMPLEX SUBUNIT 5"/>
    <property type="match status" value="1"/>
</dbReference>
<dbReference type="EMBL" id="KQ982796">
    <property type="protein sequence ID" value="KYQ50610.1"/>
    <property type="molecule type" value="Genomic_DNA"/>
</dbReference>
<dbReference type="GO" id="GO:0051125">
    <property type="term" value="P:regulation of actin nucleation"/>
    <property type="evidence" value="ECO:0007669"/>
    <property type="project" value="TreeGrafter"/>
</dbReference>
<comment type="similarity">
    <text evidence="1">Belongs to the strumpellin family.</text>
</comment>
<accession>A0A151WRY3</accession>
<name>A0A151WRY3_9HYME</name>
<feature type="compositionally biased region" description="Polar residues" evidence="2">
    <location>
        <begin position="753"/>
        <end position="766"/>
    </location>
</feature>
<proteinExistence type="inferred from homology"/>
<dbReference type="PANTHER" id="PTHR15691">
    <property type="entry name" value="WASH COMPLEX SUBUNIT 5"/>
    <property type="match status" value="1"/>
</dbReference>
<sequence>MSDFLAANNVCGQNLLRLVSRGNAIIAELMRLKDYVPPVFSLDSKQLIQKYGSIIIDFAYFKAASIYEQKIEDDSVLQETDEELRNNFSDILARFYLAFESIHKYVTDLNFYIDELGDGVYIHQSVDSIMFNEEGKQLMCEAVYLYGVMLLLVDYHFEGRIRERLLVSYYRYNAQRSSSTRVDDVCMLLRSTGYVRTLSKRPANYPEEYFKRVPLRDFLVDLVIGRLRSDEIYNQTLAFPHPEHRSTAVATQASMLVIILSFKSTVLHTQTAIMREIVDRFFPDNWVISIYMGTVINLCDWWSPYKAARTALNNTLENSNVKGIAQKYGAKMDKLTQETDEVQLAGTLDENATGSLVKLVRECNVTLHWILLHTATPTIILEDSKRLRTLRQLVVMESKYTTVKCLRLLLSTAQIEQDVKQMYKDFAINIIFFTLMASALETPLLRVNQARSADLSSVSQYYSRELEGYARRVLQIIPETVFGLLAEIVHLETNSFKEIPTKLPKDKLKDYAQLAERLQMAKLTYAVSVFTKGVLSLRSVSLGVLRVDSHRLLEDGIRQELVKKVTLALQNGLNFDQKSKTSLLQKLNHLSSIMDGYRKSFQYIQDYININSLKIWHEESILNMYILSSGGSVSVDGGYDGRKTMRMALAIALVFVAGSFVVATATKGSKYPHFFKHRTKLREIRGFKPEYISTAIGFGKRDGPAETPSDVNERERDLLSILRSLPRIASADGILRLMQTNPALAGKLMQLSMQNDQSDQGQSMTEPSRPGRTFELF</sequence>
<dbReference type="GO" id="GO:0030041">
    <property type="term" value="P:actin filament polymerization"/>
    <property type="evidence" value="ECO:0007669"/>
    <property type="project" value="TreeGrafter"/>
</dbReference>
<feature type="transmembrane region" description="Helical" evidence="3">
    <location>
        <begin position="647"/>
        <end position="666"/>
    </location>
</feature>